<name>A0A7J8PTL5_GOSRA</name>
<dbReference type="EMBL" id="JABEZZ010000008">
    <property type="protein sequence ID" value="MBA0592597.1"/>
    <property type="molecule type" value="Genomic_DNA"/>
</dbReference>
<organism evidence="1 2">
    <name type="scientific">Gossypium raimondii</name>
    <name type="common">Peruvian cotton</name>
    <name type="synonym">Gossypium klotzschianum subsp. raimondii</name>
    <dbReference type="NCBI Taxonomy" id="29730"/>
    <lineage>
        <taxon>Eukaryota</taxon>
        <taxon>Viridiplantae</taxon>
        <taxon>Streptophyta</taxon>
        <taxon>Embryophyta</taxon>
        <taxon>Tracheophyta</taxon>
        <taxon>Spermatophyta</taxon>
        <taxon>Magnoliopsida</taxon>
        <taxon>eudicotyledons</taxon>
        <taxon>Gunneridae</taxon>
        <taxon>Pentapetalae</taxon>
        <taxon>rosids</taxon>
        <taxon>malvids</taxon>
        <taxon>Malvales</taxon>
        <taxon>Malvaceae</taxon>
        <taxon>Malvoideae</taxon>
        <taxon>Gossypium</taxon>
    </lineage>
</organism>
<gene>
    <name evidence="1" type="ORF">Gorai_009576</name>
</gene>
<proteinExistence type="predicted"/>
<dbReference type="AlphaFoldDB" id="A0A7J8PTL5"/>
<feature type="non-terminal residue" evidence="1">
    <location>
        <position position="109"/>
    </location>
</feature>
<evidence type="ECO:0000313" key="2">
    <source>
        <dbReference type="Proteomes" id="UP000593578"/>
    </source>
</evidence>
<accession>A0A7J8PTL5</accession>
<evidence type="ECO:0000313" key="1">
    <source>
        <dbReference type="EMBL" id="MBA0592597.1"/>
    </source>
</evidence>
<sequence>MFIPQISSLLLFWEKKFTTRGPSTSTLHRSVSYQMRAPPQTDPSFCSSAYEVLAVVSNYCSTPKGRFLRVTHPSDLHMLSMSPTFILSQDQTLHEIHSCITYSFLVRRQ</sequence>
<protein>
    <submittedName>
        <fullName evidence="1">Uncharacterized protein</fullName>
    </submittedName>
</protein>
<dbReference type="Proteomes" id="UP000593578">
    <property type="component" value="Unassembled WGS sequence"/>
</dbReference>
<reference evidence="1 2" key="1">
    <citation type="journal article" date="2019" name="Genome Biol. Evol.">
        <title>Insights into the evolution of the New World diploid cottons (Gossypium, subgenus Houzingenia) based on genome sequencing.</title>
        <authorList>
            <person name="Grover C.E."/>
            <person name="Arick M.A. 2nd"/>
            <person name="Thrash A."/>
            <person name="Conover J.L."/>
            <person name="Sanders W.S."/>
            <person name="Peterson D.G."/>
            <person name="Frelichowski J.E."/>
            <person name="Scheffler J.A."/>
            <person name="Scheffler B.E."/>
            <person name="Wendel J.F."/>
        </authorList>
    </citation>
    <scope>NUCLEOTIDE SEQUENCE [LARGE SCALE GENOMIC DNA]</scope>
    <source>
        <strain evidence="1">8</strain>
        <tissue evidence="1">Leaf</tissue>
    </source>
</reference>
<comment type="caution">
    <text evidence="1">The sequence shown here is derived from an EMBL/GenBank/DDBJ whole genome shotgun (WGS) entry which is preliminary data.</text>
</comment>